<sequence length="291" mass="32677">MTLDILTFDPGFACDSPTAYANEVVRVVEQSWESGADMVLLPEFTWMGLETFVTRTPEDPTIYHALSRLFWQTLLPTLRVRLDRPGKAAVLGTVPFVDGETHRLFNRAPIFVGGQLSHQDKLHLTPWEKVFSPGGILYLWEFQSFRIAVVICLDIEIPEISARLRGDGVDLILCPSATESILGVERVDRCASARAIELGCHVAVCHLTGKAESELIDVNVGRLAFYSPSQAAFRQVPRWIETEVFTEGQHQLRVSLEKRALEVMRRMQVETNPSHLGKDLAGHFIIHQVES</sequence>
<dbReference type="Gene3D" id="3.60.110.10">
    <property type="entry name" value="Carbon-nitrogen hydrolase"/>
    <property type="match status" value="1"/>
</dbReference>
<name>A0A7W8DPH2_9BACT</name>
<dbReference type="AlphaFoldDB" id="A0A7W8DPH2"/>
<dbReference type="PROSITE" id="PS50263">
    <property type="entry name" value="CN_HYDROLASE"/>
    <property type="match status" value="1"/>
</dbReference>
<dbReference type="RefSeq" id="WP_184207096.1">
    <property type="nucleotide sequence ID" value="NZ_JACHIF010000002.1"/>
</dbReference>
<dbReference type="Proteomes" id="UP000534294">
    <property type="component" value="Unassembled WGS sequence"/>
</dbReference>
<accession>A0A7W8DPH2</accession>
<gene>
    <name evidence="2" type="ORF">HNQ64_001564</name>
</gene>
<reference evidence="2 3" key="1">
    <citation type="submission" date="2020-08" db="EMBL/GenBank/DDBJ databases">
        <title>Genomic Encyclopedia of Type Strains, Phase IV (KMG-IV): sequencing the most valuable type-strain genomes for metagenomic binning, comparative biology and taxonomic classification.</title>
        <authorList>
            <person name="Goeker M."/>
        </authorList>
    </citation>
    <scope>NUCLEOTIDE SEQUENCE [LARGE SCALE GENOMIC DNA]</scope>
    <source>
        <strain evidence="2 3">DSM 12251</strain>
    </source>
</reference>
<dbReference type="SUPFAM" id="SSF56317">
    <property type="entry name" value="Carbon-nitrogen hydrolase"/>
    <property type="match status" value="1"/>
</dbReference>
<evidence type="ECO:0000313" key="3">
    <source>
        <dbReference type="Proteomes" id="UP000534294"/>
    </source>
</evidence>
<dbReference type="InterPro" id="IPR003010">
    <property type="entry name" value="C-N_Hydrolase"/>
</dbReference>
<keyword evidence="2" id="KW-0378">Hydrolase</keyword>
<feature type="domain" description="CN hydrolase" evidence="1">
    <location>
        <begin position="1"/>
        <end position="246"/>
    </location>
</feature>
<keyword evidence="3" id="KW-1185">Reference proteome</keyword>
<evidence type="ECO:0000313" key="2">
    <source>
        <dbReference type="EMBL" id="MBB5037322.1"/>
    </source>
</evidence>
<comment type="caution">
    <text evidence="2">The sequence shown here is derived from an EMBL/GenBank/DDBJ whole genome shotgun (WGS) entry which is preliminary data.</text>
</comment>
<dbReference type="EMBL" id="JACHIF010000002">
    <property type="protein sequence ID" value="MBB5037322.1"/>
    <property type="molecule type" value="Genomic_DNA"/>
</dbReference>
<dbReference type="GO" id="GO:0016787">
    <property type="term" value="F:hydrolase activity"/>
    <property type="evidence" value="ECO:0007669"/>
    <property type="project" value="UniProtKB-KW"/>
</dbReference>
<proteinExistence type="predicted"/>
<organism evidence="2 3">
    <name type="scientific">Prosthecobacter dejongeii</name>
    <dbReference type="NCBI Taxonomy" id="48465"/>
    <lineage>
        <taxon>Bacteria</taxon>
        <taxon>Pseudomonadati</taxon>
        <taxon>Verrucomicrobiota</taxon>
        <taxon>Verrucomicrobiia</taxon>
        <taxon>Verrucomicrobiales</taxon>
        <taxon>Verrucomicrobiaceae</taxon>
        <taxon>Prosthecobacter</taxon>
    </lineage>
</organism>
<dbReference type="Pfam" id="PF00795">
    <property type="entry name" value="CN_hydrolase"/>
    <property type="match status" value="1"/>
</dbReference>
<protein>
    <submittedName>
        <fullName evidence="2">Putative amidohydrolase</fullName>
    </submittedName>
</protein>
<evidence type="ECO:0000259" key="1">
    <source>
        <dbReference type="PROSITE" id="PS50263"/>
    </source>
</evidence>
<dbReference type="InterPro" id="IPR036526">
    <property type="entry name" value="C-N_Hydrolase_sf"/>
</dbReference>
<dbReference type="PANTHER" id="PTHR23088:SF50">
    <property type="entry name" value="HYDROLASE YHCX"/>
    <property type="match status" value="1"/>
</dbReference>
<dbReference type="PANTHER" id="PTHR23088">
    <property type="entry name" value="NITRILASE-RELATED"/>
    <property type="match status" value="1"/>
</dbReference>